<dbReference type="EMBL" id="FWFR01000007">
    <property type="protein sequence ID" value="SLN77374.1"/>
    <property type="molecule type" value="Genomic_DNA"/>
</dbReference>
<keyword evidence="2" id="KW-1185">Reference proteome</keyword>
<reference evidence="1 2" key="1">
    <citation type="submission" date="2017-03" db="EMBL/GenBank/DDBJ databases">
        <authorList>
            <person name="Afonso C.L."/>
            <person name="Miller P.J."/>
            <person name="Scott M.A."/>
            <person name="Spackman E."/>
            <person name="Goraichik I."/>
            <person name="Dimitrov K.M."/>
            <person name="Suarez D.L."/>
            <person name="Swayne D.E."/>
        </authorList>
    </citation>
    <scope>NUCLEOTIDE SEQUENCE [LARGE SCALE GENOMIC DNA]</scope>
    <source>
        <strain evidence="1 2">CECT 7691</strain>
    </source>
</reference>
<dbReference type="InParanoid" id="A0A1Y5U5G5"/>
<organism evidence="1 2">
    <name type="scientific">Oceanibacterium hippocampi</name>
    <dbReference type="NCBI Taxonomy" id="745714"/>
    <lineage>
        <taxon>Bacteria</taxon>
        <taxon>Pseudomonadati</taxon>
        <taxon>Pseudomonadota</taxon>
        <taxon>Alphaproteobacteria</taxon>
        <taxon>Sneathiellales</taxon>
        <taxon>Sneathiellaceae</taxon>
        <taxon>Oceanibacterium</taxon>
    </lineage>
</organism>
<dbReference type="AlphaFoldDB" id="A0A1Y5U5G5"/>
<dbReference type="RefSeq" id="WP_085885728.1">
    <property type="nucleotide sequence ID" value="NZ_FWFR01000007.1"/>
</dbReference>
<name>A0A1Y5U5G5_9PROT</name>
<dbReference type="Proteomes" id="UP000193200">
    <property type="component" value="Unassembled WGS sequence"/>
</dbReference>
<evidence type="ECO:0000313" key="2">
    <source>
        <dbReference type="Proteomes" id="UP000193200"/>
    </source>
</evidence>
<evidence type="ECO:0000313" key="1">
    <source>
        <dbReference type="EMBL" id="SLN77374.1"/>
    </source>
</evidence>
<accession>A0A1Y5U5G5</accession>
<protein>
    <submittedName>
        <fullName evidence="1">Uncharacterized protein</fullName>
    </submittedName>
</protein>
<gene>
    <name evidence="1" type="ORF">OCH7691_04392</name>
</gene>
<proteinExistence type="predicted"/>
<sequence length="85" mass="8814">MSTTRHFKIFAFDGKTTVLKTSTAMPATIPANAKVFAVQVVGTGPTAGALSHMSHFLANHGEAIDYDRSGFSGTAGTVTGRAKTV</sequence>